<dbReference type="InterPro" id="IPR036942">
    <property type="entry name" value="Beta-barrel_TonB_sf"/>
</dbReference>
<keyword evidence="5" id="KW-0472">Membrane</keyword>
<dbReference type="RefSeq" id="WP_050057801.1">
    <property type="nucleotide sequence ID" value="NZ_JACHEK010000001.1"/>
</dbReference>
<evidence type="ECO:0000259" key="7">
    <source>
        <dbReference type="Pfam" id="PF25183"/>
    </source>
</evidence>
<feature type="domain" description="TonB-dependent transporter Oar-like beta-barrel" evidence="7">
    <location>
        <begin position="243"/>
        <end position="1131"/>
    </location>
</feature>
<dbReference type="GO" id="GO:0009279">
    <property type="term" value="C:cell outer membrane"/>
    <property type="evidence" value="ECO:0007669"/>
    <property type="project" value="UniProtKB-SubCell"/>
</dbReference>
<proteinExistence type="predicted"/>
<dbReference type="Gene3D" id="2.40.170.20">
    <property type="entry name" value="TonB-dependent receptor, beta-barrel domain"/>
    <property type="match status" value="1"/>
</dbReference>
<dbReference type="InterPro" id="IPR039426">
    <property type="entry name" value="TonB-dep_rcpt-like"/>
</dbReference>
<dbReference type="GO" id="GO:0015344">
    <property type="term" value="F:siderophore uptake transmembrane transporter activity"/>
    <property type="evidence" value="ECO:0007669"/>
    <property type="project" value="TreeGrafter"/>
</dbReference>
<dbReference type="PANTHER" id="PTHR30069">
    <property type="entry name" value="TONB-DEPENDENT OUTER MEMBRANE RECEPTOR"/>
    <property type="match status" value="1"/>
</dbReference>
<accession>A0A841JX66</accession>
<reference evidence="8 9" key="1">
    <citation type="submission" date="2020-08" db="EMBL/GenBank/DDBJ databases">
        <title>Genomic Encyclopedia of Type Strains, Phase IV (KMG-IV): sequencing the most valuable type-strain genomes for metagenomic binning, comparative biology and taxonomic classification.</title>
        <authorList>
            <person name="Goeker M."/>
        </authorList>
    </citation>
    <scope>NUCLEOTIDE SEQUENCE [LARGE SCALE GENOMIC DNA]</scope>
    <source>
        <strain evidence="8 9">DSM 103733</strain>
    </source>
</reference>
<dbReference type="SUPFAM" id="SSF56935">
    <property type="entry name" value="Porins"/>
    <property type="match status" value="1"/>
</dbReference>
<evidence type="ECO:0000256" key="5">
    <source>
        <dbReference type="ARBA" id="ARBA00023136"/>
    </source>
</evidence>
<evidence type="ECO:0000256" key="3">
    <source>
        <dbReference type="ARBA" id="ARBA00022452"/>
    </source>
</evidence>
<dbReference type="Proteomes" id="UP000538666">
    <property type="component" value="Unassembled WGS sequence"/>
</dbReference>
<organism evidence="8 9">
    <name type="scientific">Silvibacterium bohemicum</name>
    <dbReference type="NCBI Taxonomy" id="1577686"/>
    <lineage>
        <taxon>Bacteria</taxon>
        <taxon>Pseudomonadati</taxon>
        <taxon>Acidobacteriota</taxon>
        <taxon>Terriglobia</taxon>
        <taxon>Terriglobales</taxon>
        <taxon>Acidobacteriaceae</taxon>
        <taxon>Silvibacterium</taxon>
    </lineage>
</organism>
<name>A0A841JX66_9BACT</name>
<evidence type="ECO:0000256" key="1">
    <source>
        <dbReference type="ARBA" id="ARBA00004571"/>
    </source>
</evidence>
<dbReference type="Pfam" id="PF25183">
    <property type="entry name" value="OMP_b-brl_4"/>
    <property type="match status" value="1"/>
</dbReference>
<dbReference type="PANTHER" id="PTHR30069:SF46">
    <property type="entry name" value="OAR PROTEIN"/>
    <property type="match status" value="1"/>
</dbReference>
<comment type="caution">
    <text evidence="8">The sequence shown here is derived from an EMBL/GenBank/DDBJ whole genome shotgun (WGS) entry which is preliminary data.</text>
</comment>
<keyword evidence="6" id="KW-0998">Cell outer membrane</keyword>
<dbReference type="InterPro" id="IPR057601">
    <property type="entry name" value="Oar-like_b-barrel"/>
</dbReference>
<protein>
    <recommendedName>
        <fullName evidence="7">TonB-dependent transporter Oar-like beta-barrel domain-containing protein</fullName>
    </recommendedName>
</protein>
<comment type="subcellular location">
    <subcellularLocation>
        <location evidence="1">Cell outer membrane</location>
        <topology evidence="1">Multi-pass membrane protein</topology>
    </subcellularLocation>
</comment>
<evidence type="ECO:0000256" key="2">
    <source>
        <dbReference type="ARBA" id="ARBA00022448"/>
    </source>
</evidence>
<evidence type="ECO:0000256" key="6">
    <source>
        <dbReference type="ARBA" id="ARBA00023237"/>
    </source>
</evidence>
<gene>
    <name evidence="8" type="ORF">HNQ77_000532</name>
</gene>
<keyword evidence="2" id="KW-0813">Transport</keyword>
<sequence length="1138" mass="123688">MQSIHRKSFHYAALLLLLIVGRIGLAQITGSSLVGIVHDSAGATVKGATITATEVATNARTVATSNEKGEYSLLDLQPGIYRLKVEAPGFEIYNQTGIRLDLAQHAGQNVVLSLGQVQQSVTINADVSTLDTVTSVVSDEVNGTSIRNLPLNSRNPYALLELAPGFAGSVGNDYNSVSYSVNGGRQGYTDVLVDGTPAGFPTVNGNSGIGIFPSVDAIGEFRLLAQNYPAEYGRSLDGILNVVFKSGTNQFHGTAFEFNRITNFDSDDYFSKLHDKPLPSFHRNQFGGIFSGPIIKDRTFFLVSTEELRESDFQSLTATVPTALQRTGDFSQTFGANGQPIVVYNPFSTRPNPNGSGYIRDPFPGNKIPQNLLSSVAQKALSFYPEPNTVGNPTTNANNYYANGSTSNVINAWDIRIDHTISQKQKLFGRYSDRYFDSDPKPLFPAADAVAEGLINGEDFDRGLTLGYTATPNERTIFDARLGFARTLYNYLNTSLGFQASTLGLPNTLDAASGTPLFPVFSPTGYQGLGNNGNRHNAFMTYSLLSSLTLVRGPHVFKFGFDGRLIRVNDHESADSSGNFSFGTNFTQGPNPNAASANTGNGLASMLLGTGTGDLIQAYKDDASQSYYLAEYAQDDWRVNQKLTLNLGVRYDLDTPRTERFNRMNYFDPTAPSPLASVVNGLEGGLVFVGVDGRSRHQYHIDANNVAPRVGFAYSATKSTVVHGGGAVVYGPSAQAAAGTVGPYGFRVQNTWVSTLDGITPYNTLDNPFPQGFQPPPGASQGLLTGVGGQIEGAIQNTPTPYTVQMNLDVQQSLPHEFTFDIAYVGNRGRKQQQSREGGIDFDQLPVADLALGSHLNDSVANPYFGSITTGTLAAATTSRGQLLKQYSQFTSVLPLFLAGGNDQYDGLQLRLDKRFNSGLQLQGSYVWAKNFDNSTNHQNSFDPMADYAVSSQDMRQRFIMSYIYELPFGRGHMFGSHISRLEDAIIGGWQVNGITTIQTGTPLQISASNTLSSFNFQTLYADTNFKNAALHGDIHKRLNKYFNTGDFSQPAPFTLGNGPAYYNELRAPGLNSTDLSFFKEFHPTERVTAQFRTEMFNAFNHVQFASPDTGVTDTTFGEITSQNNTPRQIQFGLKLIF</sequence>
<dbReference type="OrthoDB" id="97893at2"/>
<dbReference type="Gene3D" id="2.60.40.1120">
    <property type="entry name" value="Carboxypeptidase-like, regulatory domain"/>
    <property type="match status" value="1"/>
</dbReference>
<dbReference type="AlphaFoldDB" id="A0A841JX66"/>
<evidence type="ECO:0000313" key="8">
    <source>
        <dbReference type="EMBL" id="MBB6142594.1"/>
    </source>
</evidence>
<dbReference type="InterPro" id="IPR008969">
    <property type="entry name" value="CarboxyPept-like_regulatory"/>
</dbReference>
<keyword evidence="9" id="KW-1185">Reference proteome</keyword>
<evidence type="ECO:0000313" key="9">
    <source>
        <dbReference type="Proteomes" id="UP000538666"/>
    </source>
</evidence>
<dbReference type="SUPFAM" id="SSF49464">
    <property type="entry name" value="Carboxypeptidase regulatory domain-like"/>
    <property type="match status" value="1"/>
</dbReference>
<dbReference type="Pfam" id="PF13620">
    <property type="entry name" value="CarboxypepD_reg"/>
    <property type="match status" value="1"/>
</dbReference>
<keyword evidence="3" id="KW-1134">Transmembrane beta strand</keyword>
<dbReference type="EMBL" id="JACHEK010000001">
    <property type="protein sequence ID" value="MBB6142594.1"/>
    <property type="molecule type" value="Genomic_DNA"/>
</dbReference>
<dbReference type="GO" id="GO:0044718">
    <property type="term" value="P:siderophore transmembrane transport"/>
    <property type="evidence" value="ECO:0007669"/>
    <property type="project" value="TreeGrafter"/>
</dbReference>
<keyword evidence="4" id="KW-0812">Transmembrane</keyword>
<evidence type="ECO:0000256" key="4">
    <source>
        <dbReference type="ARBA" id="ARBA00022692"/>
    </source>
</evidence>